<dbReference type="InterPro" id="IPR054483">
    <property type="entry name" value="DC1-like_CT"/>
</dbReference>
<keyword evidence="2" id="KW-0862">Zinc</keyword>
<name>V4LJL0_EUTSA</name>
<dbReference type="SUPFAM" id="SSF57889">
    <property type="entry name" value="Cysteine-rich domain"/>
    <property type="match status" value="3"/>
</dbReference>
<dbReference type="KEGG" id="eus:EUTSA_v10022693mg"/>
<dbReference type="Proteomes" id="UP000030689">
    <property type="component" value="Unassembled WGS sequence"/>
</dbReference>
<organism evidence="5 6">
    <name type="scientific">Eutrema salsugineum</name>
    <name type="common">Saltwater cress</name>
    <name type="synonym">Sisymbrium salsugineum</name>
    <dbReference type="NCBI Taxonomy" id="72664"/>
    <lineage>
        <taxon>Eukaryota</taxon>
        <taxon>Viridiplantae</taxon>
        <taxon>Streptophyta</taxon>
        <taxon>Embryophyta</taxon>
        <taxon>Tracheophyta</taxon>
        <taxon>Spermatophyta</taxon>
        <taxon>Magnoliopsida</taxon>
        <taxon>eudicotyledons</taxon>
        <taxon>Gunneridae</taxon>
        <taxon>Pentapetalae</taxon>
        <taxon>rosids</taxon>
        <taxon>malvids</taxon>
        <taxon>Brassicales</taxon>
        <taxon>Brassicaceae</taxon>
        <taxon>Eutremeae</taxon>
        <taxon>Eutrema</taxon>
    </lineage>
</organism>
<evidence type="ECO:0000256" key="2">
    <source>
        <dbReference type="PROSITE-ProRule" id="PRU00024"/>
    </source>
</evidence>
<evidence type="ECO:0000313" key="6">
    <source>
        <dbReference type="Proteomes" id="UP000030689"/>
    </source>
</evidence>
<dbReference type="InterPro" id="IPR053192">
    <property type="entry name" value="Vacuole_Formation_Reg"/>
</dbReference>
<evidence type="ECO:0000313" key="5">
    <source>
        <dbReference type="EMBL" id="ESQ50730.1"/>
    </source>
</evidence>
<dbReference type="Pfam" id="PF03107">
    <property type="entry name" value="C1_2"/>
    <property type="match status" value="2"/>
</dbReference>
<proteinExistence type="predicted"/>
<keyword evidence="6" id="KW-1185">Reference proteome</keyword>
<reference evidence="5 6" key="1">
    <citation type="journal article" date="2013" name="Front. Plant Sci.">
        <title>The Reference Genome of the Halophytic Plant Eutrema salsugineum.</title>
        <authorList>
            <person name="Yang R."/>
            <person name="Jarvis D.E."/>
            <person name="Chen H."/>
            <person name="Beilstein M.A."/>
            <person name="Grimwood J."/>
            <person name="Jenkins J."/>
            <person name="Shu S."/>
            <person name="Prochnik S."/>
            <person name="Xin M."/>
            <person name="Ma C."/>
            <person name="Schmutz J."/>
            <person name="Wing R.A."/>
            <person name="Mitchell-Olds T."/>
            <person name="Schumaker K.S."/>
            <person name="Wang X."/>
        </authorList>
    </citation>
    <scope>NUCLEOTIDE SEQUENCE [LARGE SCALE GENOMIC DNA]</scope>
</reference>
<keyword evidence="1" id="KW-0677">Repeat</keyword>
<feature type="domain" description="B box-type" evidence="4">
    <location>
        <begin position="283"/>
        <end position="332"/>
    </location>
</feature>
<accession>V4LJL0</accession>
<dbReference type="PANTHER" id="PTHR32410">
    <property type="entry name" value="CYSTEINE/HISTIDINE-RICH C1 DOMAIN FAMILY PROTEIN"/>
    <property type="match status" value="1"/>
</dbReference>
<evidence type="ECO:0000259" key="4">
    <source>
        <dbReference type="PROSITE" id="PS50119"/>
    </source>
</evidence>
<evidence type="ECO:0000256" key="3">
    <source>
        <dbReference type="SAM" id="MobiDB-lite"/>
    </source>
</evidence>
<gene>
    <name evidence="5" type="ORF">EUTSA_v10022693mg</name>
</gene>
<dbReference type="AlphaFoldDB" id="V4LJL0"/>
<dbReference type="GO" id="GO:0008270">
    <property type="term" value="F:zinc ion binding"/>
    <property type="evidence" value="ECO:0007669"/>
    <property type="project" value="UniProtKB-KW"/>
</dbReference>
<dbReference type="OrthoDB" id="1884766at2759"/>
<keyword evidence="2" id="KW-0479">Metal-binding</keyword>
<protein>
    <recommendedName>
        <fullName evidence="4">B box-type domain-containing protein</fullName>
    </recommendedName>
</protein>
<feature type="compositionally biased region" description="Basic residues" evidence="3">
    <location>
        <begin position="15"/>
        <end position="27"/>
    </location>
</feature>
<dbReference type="EMBL" id="KI517392">
    <property type="protein sequence ID" value="ESQ50730.1"/>
    <property type="molecule type" value="Genomic_DNA"/>
</dbReference>
<dbReference type="PANTHER" id="PTHR32410:SF204">
    <property type="entry name" value="CHP-RICH ZINC FINGER PROTEIN-LIKE-RELATED"/>
    <property type="match status" value="1"/>
</dbReference>
<dbReference type="eggNOG" id="ENOG502RANS">
    <property type="taxonomic scope" value="Eukaryota"/>
</dbReference>
<evidence type="ECO:0000256" key="1">
    <source>
        <dbReference type="ARBA" id="ARBA00022737"/>
    </source>
</evidence>
<keyword evidence="2" id="KW-0863">Zinc-finger</keyword>
<dbReference type="Gramene" id="ESQ50730">
    <property type="protein sequence ID" value="ESQ50730"/>
    <property type="gene ID" value="EUTSA_v10022693mg"/>
</dbReference>
<dbReference type="InterPro" id="IPR046349">
    <property type="entry name" value="C1-like_sf"/>
</dbReference>
<dbReference type="InterPro" id="IPR000315">
    <property type="entry name" value="Znf_B-box"/>
</dbReference>
<dbReference type="Pfam" id="PF22926">
    <property type="entry name" value="C1-like_CT"/>
    <property type="match status" value="1"/>
</dbReference>
<feature type="region of interest" description="Disordered" evidence="3">
    <location>
        <begin position="1"/>
        <end position="28"/>
    </location>
</feature>
<dbReference type="PROSITE" id="PS50119">
    <property type="entry name" value="ZF_BBOX"/>
    <property type="match status" value="1"/>
</dbReference>
<dbReference type="InterPro" id="IPR004146">
    <property type="entry name" value="DC1"/>
</dbReference>
<sequence length="436" mass="50226">MQSDEEEPPVCRLSHPAHPHTLSRRTGKNPPSGCFACGEEKIAATFYYLCTTCDVEFHNHCHRWPRKMIHPFHPQHPLIFSVLNHETGIIYDCNLDNFMEVFTADSGIPDQVWDGSELEWEPEEFVETEEDVAPFKKVGDDLIKHSCHEHHLRLDKYNGVRDAEKQCQACTLHIDSRDFYNCVQCDYFLHEVCANLPRKLDHALHNHPLVLDPSPHQEHLHRFTKCLVCSRRFTGFTYKCCKDGCEDESDKEFRVDVRCILVPDYFTHKSHEHPLFIPISTGEAMIFCEGCKGRSACYHLQCTSCDFAICYECATIPDKLHNKYDVHQPLSLCYGEVSDETYWCEVCEENLDQRKWFYTSNKPCITIHRSCVFGPSAYVKPGYTFQSFFFSAEVVSNTSNTRPTCCHCGCRCSSSVYFEVSTETHICSLSCLLGES</sequence>